<proteinExistence type="predicted"/>
<feature type="domain" description="Ig-like" evidence="1">
    <location>
        <begin position="212"/>
        <end position="315"/>
    </location>
</feature>
<dbReference type="Proteomes" id="UP001217089">
    <property type="component" value="Unassembled WGS sequence"/>
</dbReference>
<dbReference type="InterPro" id="IPR003599">
    <property type="entry name" value="Ig_sub"/>
</dbReference>
<evidence type="ECO:0000313" key="2">
    <source>
        <dbReference type="EMBL" id="KAJ8309660.1"/>
    </source>
</evidence>
<dbReference type="EMBL" id="JARBDR010000640">
    <property type="protein sequence ID" value="KAJ8309660.1"/>
    <property type="molecule type" value="Genomic_DNA"/>
</dbReference>
<dbReference type="InterPro" id="IPR036179">
    <property type="entry name" value="Ig-like_dom_sf"/>
</dbReference>
<dbReference type="Gene3D" id="2.60.40.10">
    <property type="entry name" value="Immunoglobulins"/>
    <property type="match status" value="1"/>
</dbReference>
<dbReference type="SUPFAM" id="SSF48726">
    <property type="entry name" value="Immunoglobulin"/>
    <property type="match status" value="1"/>
</dbReference>
<name>A0ABQ9F237_TEGGR</name>
<gene>
    <name evidence="2" type="ORF">KUTeg_011525</name>
</gene>
<sequence length="757" mass="86131">MMPRDLFFTGAEGYLNQTDLTASCYIKNFTHWNKMEIFKEDEPAITLYRDGEYNTSLGNVIVTTDMKPDIFYYAINMLFTTLSCSDKGRYSCAVDGQFIKEATVVVKTLPVGKPEIDLNGTIYGNRNVDFSCTGYTGYPVGKLKWMVQFETDADFRKYDFFNTIREQHETNCYQKEKKTVNHEFGIKWNGARLRCQAENSTDYDEVQIWLMPRDLFFNGGQGFEGSTGLSAKCSIQNFTHWNTIEILKNDISVVTYTANGKTTSNLDSGVSIIPTSKPDDFYYDVELQFNNLRCNDEATYTCNVDNAFAKQTLVTVNTPPKGKPTINLKSELYDNWDVTFSCHGNSGYPNGSLGWKVKYEKASEFIDFEFENINRQLTDSNCQRTETLEVKHLFSLDWNGAIIRCQARDSEEFGEVQIWLVPKGISFTGADDYLGTKNLISECIIQNFTVWHQLTVTKDNKPIVTLLNNGSLTHSLPDNIVVSEERKHLQVALSMRLNELKCENEGNYICSVDNELSSTTNIKVKTEPKGMPKLDLNGNIYGNKDVIFSCSGYPGYPDGKLKWQVKFERDTNFRDYEFTNTTRVYDDKGCEHFETVTVRNLFTIDWNGAKLRCLLPSNTEYAEADIWLMPRDLVLTNAVGLLNSKTTQMKCSIYNFTTWGQIEIYKKNDSFVTLTSDGKVNYASKKVPSTPNINALTADLELNFDQLSCDDEGDYACSVDGMFTKSSSLIVKTLPQGKPRLDLQSNIFSNRKCIIYL</sequence>
<dbReference type="InterPro" id="IPR007110">
    <property type="entry name" value="Ig-like_dom"/>
</dbReference>
<keyword evidence="3" id="KW-1185">Reference proteome</keyword>
<dbReference type="PANTHER" id="PTHR45889">
    <property type="entry name" value="IG-LIKE DOMAIN-CONTAINING PROTEIN"/>
    <property type="match status" value="1"/>
</dbReference>
<organism evidence="2 3">
    <name type="scientific">Tegillarca granosa</name>
    <name type="common">Malaysian cockle</name>
    <name type="synonym">Anadara granosa</name>
    <dbReference type="NCBI Taxonomy" id="220873"/>
    <lineage>
        <taxon>Eukaryota</taxon>
        <taxon>Metazoa</taxon>
        <taxon>Spiralia</taxon>
        <taxon>Lophotrochozoa</taxon>
        <taxon>Mollusca</taxon>
        <taxon>Bivalvia</taxon>
        <taxon>Autobranchia</taxon>
        <taxon>Pteriomorphia</taxon>
        <taxon>Arcoida</taxon>
        <taxon>Arcoidea</taxon>
        <taxon>Arcidae</taxon>
        <taxon>Tegillarca</taxon>
    </lineage>
</organism>
<accession>A0ABQ9F237</accession>
<dbReference type="PROSITE" id="PS50835">
    <property type="entry name" value="IG_LIKE"/>
    <property type="match status" value="1"/>
</dbReference>
<comment type="caution">
    <text evidence="2">The sequence shown here is derived from an EMBL/GenBank/DDBJ whole genome shotgun (WGS) entry which is preliminary data.</text>
</comment>
<reference evidence="2 3" key="1">
    <citation type="submission" date="2022-12" db="EMBL/GenBank/DDBJ databases">
        <title>Chromosome-level genome of Tegillarca granosa.</title>
        <authorList>
            <person name="Kim J."/>
        </authorList>
    </citation>
    <scope>NUCLEOTIDE SEQUENCE [LARGE SCALE GENOMIC DNA]</scope>
    <source>
        <strain evidence="2">Teg-2019</strain>
        <tissue evidence="2">Adductor muscle</tissue>
    </source>
</reference>
<evidence type="ECO:0000259" key="1">
    <source>
        <dbReference type="PROSITE" id="PS50835"/>
    </source>
</evidence>
<dbReference type="InterPro" id="IPR013783">
    <property type="entry name" value="Ig-like_fold"/>
</dbReference>
<dbReference type="PANTHER" id="PTHR45889:SF8">
    <property type="entry name" value="IG-LIKE DOMAIN-CONTAINING PROTEIN"/>
    <property type="match status" value="1"/>
</dbReference>
<dbReference type="SMART" id="SM00409">
    <property type="entry name" value="IG"/>
    <property type="match status" value="4"/>
</dbReference>
<protein>
    <recommendedName>
        <fullName evidence="1">Ig-like domain-containing protein</fullName>
    </recommendedName>
</protein>
<evidence type="ECO:0000313" key="3">
    <source>
        <dbReference type="Proteomes" id="UP001217089"/>
    </source>
</evidence>